<dbReference type="Proteomes" id="UP001163846">
    <property type="component" value="Unassembled WGS sequence"/>
</dbReference>
<evidence type="ECO:0000313" key="3">
    <source>
        <dbReference type="Proteomes" id="UP001163846"/>
    </source>
</evidence>
<reference evidence="2" key="1">
    <citation type="submission" date="2022-08" db="EMBL/GenBank/DDBJ databases">
        <authorList>
            <consortium name="DOE Joint Genome Institute"/>
            <person name="Min B."/>
            <person name="Riley R."/>
            <person name="Sierra-Patev S."/>
            <person name="Naranjo-Ortiz M."/>
            <person name="Looney B."/>
            <person name="Konkel Z."/>
            <person name="Slot J.C."/>
            <person name="Sakamoto Y."/>
            <person name="Steenwyk J.L."/>
            <person name="Rokas A."/>
            <person name="Carro J."/>
            <person name="Camarero S."/>
            <person name="Ferreira P."/>
            <person name="Molpeceres G."/>
            <person name="Ruiz-Duenas F.J."/>
            <person name="Serrano A."/>
            <person name="Henrissat B."/>
            <person name="Drula E."/>
            <person name="Hughes K.W."/>
            <person name="Mata J.L."/>
            <person name="Ishikawa N.K."/>
            <person name="Vargas-Isla R."/>
            <person name="Ushijima S."/>
            <person name="Smith C.A."/>
            <person name="Ahrendt S."/>
            <person name="Andreopoulos W."/>
            <person name="He G."/>
            <person name="Labutti K."/>
            <person name="Lipzen A."/>
            <person name="Ng V."/>
            <person name="Sandor L."/>
            <person name="Barry K."/>
            <person name="Martinez A.T."/>
            <person name="Xiao Y."/>
            <person name="Gibbons J.G."/>
            <person name="Terashima K."/>
            <person name="Hibbett D.S."/>
            <person name="Grigoriev I.V."/>
        </authorList>
    </citation>
    <scope>NUCLEOTIDE SEQUENCE</scope>
    <source>
        <strain evidence="2">TFB9207</strain>
    </source>
</reference>
<dbReference type="AlphaFoldDB" id="A0AA38PAK3"/>
<sequence>MGRSASQTSGWEHSSLSETLPNPPSSAFLPRSFLSHQYPRSSSWEELRQTFTSFQDALHLALCRLSLPVQPSKGCVYRSISHIEMLNFQHVLLTLGQSEFKVVEVISACTILNVFLFLLHEYKLTDVHSVMISVPSNQKRLNGKVEITGSTGRRRCTAPSGLHPKLELSMSIKSHEGTTRRANVTSGTDRARQRFLEECEKVGRPFRIRLEMVGRLKR</sequence>
<name>A0AA38PAK3_9AGAR</name>
<evidence type="ECO:0000313" key="2">
    <source>
        <dbReference type="EMBL" id="KAJ3839374.1"/>
    </source>
</evidence>
<gene>
    <name evidence="2" type="ORF">F5878DRAFT_122761</name>
</gene>
<evidence type="ECO:0000256" key="1">
    <source>
        <dbReference type="SAM" id="MobiDB-lite"/>
    </source>
</evidence>
<protein>
    <submittedName>
        <fullName evidence="2">Uncharacterized protein</fullName>
    </submittedName>
</protein>
<comment type="caution">
    <text evidence="2">The sequence shown here is derived from an EMBL/GenBank/DDBJ whole genome shotgun (WGS) entry which is preliminary data.</text>
</comment>
<organism evidence="2 3">
    <name type="scientific">Lentinula raphanica</name>
    <dbReference type="NCBI Taxonomy" id="153919"/>
    <lineage>
        <taxon>Eukaryota</taxon>
        <taxon>Fungi</taxon>
        <taxon>Dikarya</taxon>
        <taxon>Basidiomycota</taxon>
        <taxon>Agaricomycotina</taxon>
        <taxon>Agaricomycetes</taxon>
        <taxon>Agaricomycetidae</taxon>
        <taxon>Agaricales</taxon>
        <taxon>Marasmiineae</taxon>
        <taxon>Omphalotaceae</taxon>
        <taxon>Lentinula</taxon>
    </lineage>
</organism>
<proteinExistence type="predicted"/>
<keyword evidence="3" id="KW-1185">Reference proteome</keyword>
<dbReference type="EMBL" id="MU806131">
    <property type="protein sequence ID" value="KAJ3839374.1"/>
    <property type="molecule type" value="Genomic_DNA"/>
</dbReference>
<accession>A0AA38PAK3</accession>
<feature type="compositionally biased region" description="Polar residues" evidence="1">
    <location>
        <begin position="1"/>
        <end position="20"/>
    </location>
</feature>
<feature type="region of interest" description="Disordered" evidence="1">
    <location>
        <begin position="1"/>
        <end position="23"/>
    </location>
</feature>